<accession>A0AAD6X1F8</accession>
<proteinExistence type="predicted"/>
<name>A0AAD6X1F8_9AGAR</name>
<comment type="caution">
    <text evidence="1">The sequence shown here is derived from an EMBL/GenBank/DDBJ whole genome shotgun (WGS) entry which is preliminary data.</text>
</comment>
<protein>
    <submittedName>
        <fullName evidence="1">Uncharacterized protein</fullName>
    </submittedName>
</protein>
<evidence type="ECO:0000313" key="2">
    <source>
        <dbReference type="Proteomes" id="UP001218188"/>
    </source>
</evidence>
<reference evidence="1" key="1">
    <citation type="submission" date="2023-03" db="EMBL/GenBank/DDBJ databases">
        <title>Massive genome expansion in bonnet fungi (Mycena s.s.) driven by repeated elements and novel gene families across ecological guilds.</title>
        <authorList>
            <consortium name="Lawrence Berkeley National Laboratory"/>
            <person name="Harder C.B."/>
            <person name="Miyauchi S."/>
            <person name="Viragh M."/>
            <person name="Kuo A."/>
            <person name="Thoen E."/>
            <person name="Andreopoulos B."/>
            <person name="Lu D."/>
            <person name="Skrede I."/>
            <person name="Drula E."/>
            <person name="Henrissat B."/>
            <person name="Morin E."/>
            <person name="Kohler A."/>
            <person name="Barry K."/>
            <person name="LaButti K."/>
            <person name="Morin E."/>
            <person name="Salamov A."/>
            <person name="Lipzen A."/>
            <person name="Mereny Z."/>
            <person name="Hegedus B."/>
            <person name="Baldrian P."/>
            <person name="Stursova M."/>
            <person name="Weitz H."/>
            <person name="Taylor A."/>
            <person name="Grigoriev I.V."/>
            <person name="Nagy L.G."/>
            <person name="Martin F."/>
            <person name="Kauserud H."/>
        </authorList>
    </citation>
    <scope>NUCLEOTIDE SEQUENCE</scope>
    <source>
        <strain evidence="1">CBHHK200</strain>
    </source>
</reference>
<organism evidence="1 2">
    <name type="scientific">Mycena alexandri</name>
    <dbReference type="NCBI Taxonomy" id="1745969"/>
    <lineage>
        <taxon>Eukaryota</taxon>
        <taxon>Fungi</taxon>
        <taxon>Dikarya</taxon>
        <taxon>Basidiomycota</taxon>
        <taxon>Agaricomycotina</taxon>
        <taxon>Agaricomycetes</taxon>
        <taxon>Agaricomycetidae</taxon>
        <taxon>Agaricales</taxon>
        <taxon>Marasmiineae</taxon>
        <taxon>Mycenaceae</taxon>
        <taxon>Mycena</taxon>
    </lineage>
</organism>
<gene>
    <name evidence="1" type="ORF">C8F04DRAFT_963694</name>
</gene>
<dbReference type="EMBL" id="JARJCM010000109">
    <property type="protein sequence ID" value="KAJ7028749.1"/>
    <property type="molecule type" value="Genomic_DNA"/>
</dbReference>
<feature type="non-terminal residue" evidence="1">
    <location>
        <position position="198"/>
    </location>
</feature>
<evidence type="ECO:0000313" key="1">
    <source>
        <dbReference type="EMBL" id="KAJ7028749.1"/>
    </source>
</evidence>
<keyword evidence="2" id="KW-1185">Reference proteome</keyword>
<dbReference type="Proteomes" id="UP001218188">
    <property type="component" value="Unassembled WGS sequence"/>
</dbReference>
<sequence length="198" mass="22507">LIGELGKVNTNDHLGSQHEATLLNTWIRAANLRRWINRPNCPAVLREFYRLFTRILGINLSDRTEAGKTDIQAADSRHANYQYDGVHYSRSSTHLGNSLVIHVGSTGKTYAGSIEEIVVDKQQQVVFKVRRQAPLPKGKNDPFRRFTYFPATTYSSKMSDEVDVIHPSSIIGHYARFEFSEERAVVLNLSRVNFDLLC</sequence>
<dbReference type="AlphaFoldDB" id="A0AAD6X1F8"/>